<gene>
    <name evidence="3" type="ORF">C7B82_12495</name>
</gene>
<evidence type="ECO:0000256" key="2">
    <source>
        <dbReference type="SAM" id="MobiDB-lite"/>
    </source>
</evidence>
<dbReference type="AlphaFoldDB" id="A0A2T1E846"/>
<dbReference type="RefSeq" id="WP_106256628.1">
    <property type="nucleotide sequence ID" value="NZ_CAWNSW010000087.1"/>
</dbReference>
<feature type="coiled-coil region" evidence="1">
    <location>
        <begin position="26"/>
        <end position="59"/>
    </location>
</feature>
<reference evidence="4" key="1">
    <citation type="submission" date="2018-02" db="EMBL/GenBank/DDBJ databases">
        <authorList>
            <person name="Moore K."/>
            <person name="Momper L."/>
        </authorList>
    </citation>
    <scope>NUCLEOTIDE SEQUENCE [LARGE SCALE GENOMIC DNA]</scope>
    <source>
        <strain evidence="4">ULC18</strain>
    </source>
</reference>
<name>A0A2T1E846_9CYAN</name>
<proteinExistence type="predicted"/>
<accession>A0A2T1E846</accession>
<evidence type="ECO:0000313" key="3">
    <source>
        <dbReference type="EMBL" id="PSB28864.1"/>
    </source>
</evidence>
<dbReference type="OrthoDB" id="9157369at2"/>
<feature type="region of interest" description="Disordered" evidence="2">
    <location>
        <begin position="1"/>
        <end position="23"/>
    </location>
</feature>
<keyword evidence="1" id="KW-0175">Coiled coil</keyword>
<organism evidence="3 4">
    <name type="scientific">Stenomitos frigidus ULC18</name>
    <dbReference type="NCBI Taxonomy" id="2107698"/>
    <lineage>
        <taxon>Bacteria</taxon>
        <taxon>Bacillati</taxon>
        <taxon>Cyanobacteriota</taxon>
        <taxon>Cyanophyceae</taxon>
        <taxon>Leptolyngbyales</taxon>
        <taxon>Leptolyngbyaceae</taxon>
        <taxon>Stenomitos</taxon>
    </lineage>
</organism>
<protein>
    <recommendedName>
        <fullName evidence="5">Mobilization protein</fullName>
    </recommendedName>
</protein>
<dbReference type="Proteomes" id="UP000239576">
    <property type="component" value="Unassembled WGS sequence"/>
</dbReference>
<comment type="caution">
    <text evidence="3">The sequence shown here is derived from an EMBL/GenBank/DDBJ whole genome shotgun (WGS) entry which is preliminary data.</text>
</comment>
<keyword evidence="4" id="KW-1185">Reference proteome</keyword>
<sequence>MSDTQTPASPKIKPAKPEAAPERTRLEKLLEQRQALDNRIKAQQNREATQKRHQETRAKILIGAAIQKQISAGKLTEAWLKAILEAELTLKRDREVFKLPPLPEATATTKT</sequence>
<evidence type="ECO:0000256" key="1">
    <source>
        <dbReference type="SAM" id="Coils"/>
    </source>
</evidence>
<evidence type="ECO:0008006" key="5">
    <source>
        <dbReference type="Google" id="ProtNLM"/>
    </source>
</evidence>
<reference evidence="3 4" key="2">
    <citation type="submission" date="2018-03" db="EMBL/GenBank/DDBJ databases">
        <title>The ancient ancestry and fast evolution of plastids.</title>
        <authorList>
            <person name="Moore K.R."/>
            <person name="Magnabosco C."/>
            <person name="Momper L."/>
            <person name="Gold D.A."/>
            <person name="Bosak T."/>
            <person name="Fournier G.P."/>
        </authorList>
    </citation>
    <scope>NUCLEOTIDE SEQUENCE [LARGE SCALE GENOMIC DNA]</scope>
    <source>
        <strain evidence="3 4">ULC18</strain>
    </source>
</reference>
<dbReference type="EMBL" id="PVWK01000072">
    <property type="protein sequence ID" value="PSB28864.1"/>
    <property type="molecule type" value="Genomic_DNA"/>
</dbReference>
<evidence type="ECO:0000313" key="4">
    <source>
        <dbReference type="Proteomes" id="UP000239576"/>
    </source>
</evidence>